<dbReference type="InterPro" id="IPR019278">
    <property type="entry name" value="DICT_dom"/>
</dbReference>
<evidence type="ECO:0000259" key="3">
    <source>
        <dbReference type="PROSITE" id="PS50883"/>
    </source>
</evidence>
<dbReference type="CDD" id="cd01949">
    <property type="entry name" value="GGDEF"/>
    <property type="match status" value="1"/>
</dbReference>
<dbReference type="Gene3D" id="3.30.70.270">
    <property type="match status" value="1"/>
</dbReference>
<evidence type="ECO:0000259" key="4">
    <source>
        <dbReference type="PROSITE" id="PS50887"/>
    </source>
</evidence>
<dbReference type="InterPro" id="IPR035919">
    <property type="entry name" value="EAL_sf"/>
</dbReference>
<keyword evidence="6" id="KW-1185">Reference proteome</keyword>
<dbReference type="SMART" id="SM00052">
    <property type="entry name" value="EAL"/>
    <property type="match status" value="1"/>
</dbReference>
<reference evidence="5 6" key="1">
    <citation type="submission" date="2020-08" db="EMBL/GenBank/DDBJ databases">
        <title>Genome sequence of Nocardioides mesophilus KACC 16243T.</title>
        <authorList>
            <person name="Hyun D.-W."/>
            <person name="Bae J.-W."/>
        </authorList>
    </citation>
    <scope>NUCLEOTIDE SEQUENCE [LARGE SCALE GENOMIC DNA]</scope>
    <source>
        <strain evidence="5 6">KACC 16243</strain>
    </source>
</reference>
<gene>
    <name evidence="5" type="ORF">H9L09_00995</name>
</gene>
<dbReference type="PROSITE" id="PS50887">
    <property type="entry name" value="GGDEF"/>
    <property type="match status" value="1"/>
</dbReference>
<dbReference type="InterPro" id="IPR043128">
    <property type="entry name" value="Rev_trsase/Diguanyl_cyclase"/>
</dbReference>
<name>A0A7G9RBY5_9ACTN</name>
<dbReference type="CDD" id="cd00130">
    <property type="entry name" value="PAS"/>
    <property type="match status" value="1"/>
</dbReference>
<dbReference type="Pfam" id="PF10069">
    <property type="entry name" value="DICT"/>
    <property type="match status" value="1"/>
</dbReference>
<dbReference type="InterPro" id="IPR000014">
    <property type="entry name" value="PAS"/>
</dbReference>
<protein>
    <submittedName>
        <fullName evidence="5">Diguanylate cyclase</fullName>
    </submittedName>
</protein>
<dbReference type="SUPFAM" id="SSF141868">
    <property type="entry name" value="EAL domain-like"/>
    <property type="match status" value="1"/>
</dbReference>
<evidence type="ECO:0000313" key="5">
    <source>
        <dbReference type="EMBL" id="QNN53110.1"/>
    </source>
</evidence>
<dbReference type="KEGG" id="nmes:H9L09_00995"/>
<dbReference type="SUPFAM" id="SSF55785">
    <property type="entry name" value="PYP-like sensor domain (PAS domain)"/>
    <property type="match status" value="1"/>
</dbReference>
<feature type="domain" description="EAL" evidence="3">
    <location>
        <begin position="13"/>
        <end position="260"/>
    </location>
</feature>
<feature type="domain" description="GGDEF" evidence="4">
    <location>
        <begin position="619"/>
        <end position="747"/>
    </location>
</feature>
<dbReference type="PROSITE" id="PS50883">
    <property type="entry name" value="EAL"/>
    <property type="match status" value="1"/>
</dbReference>
<dbReference type="PANTHER" id="PTHR44757:SF2">
    <property type="entry name" value="BIOFILM ARCHITECTURE MAINTENANCE PROTEIN MBAA"/>
    <property type="match status" value="1"/>
</dbReference>
<dbReference type="InterPro" id="IPR029787">
    <property type="entry name" value="Nucleotide_cyclase"/>
</dbReference>
<evidence type="ECO:0000259" key="2">
    <source>
        <dbReference type="PROSITE" id="PS50113"/>
    </source>
</evidence>
<dbReference type="InterPro" id="IPR000700">
    <property type="entry name" value="PAS-assoc_C"/>
</dbReference>
<dbReference type="Pfam" id="PF00563">
    <property type="entry name" value="EAL"/>
    <property type="match status" value="1"/>
</dbReference>
<dbReference type="Gene3D" id="3.20.20.450">
    <property type="entry name" value="EAL domain"/>
    <property type="match status" value="1"/>
</dbReference>
<dbReference type="PROSITE" id="PS50113">
    <property type="entry name" value="PAC"/>
    <property type="match status" value="1"/>
</dbReference>
<dbReference type="InterPro" id="IPR001633">
    <property type="entry name" value="EAL_dom"/>
</dbReference>
<evidence type="ECO:0000259" key="1">
    <source>
        <dbReference type="PROSITE" id="PS50112"/>
    </source>
</evidence>
<dbReference type="InterPro" id="IPR035965">
    <property type="entry name" value="PAS-like_dom_sf"/>
</dbReference>
<dbReference type="PANTHER" id="PTHR44757">
    <property type="entry name" value="DIGUANYLATE CYCLASE DGCP"/>
    <property type="match status" value="1"/>
</dbReference>
<evidence type="ECO:0000313" key="6">
    <source>
        <dbReference type="Proteomes" id="UP000515947"/>
    </source>
</evidence>
<dbReference type="SUPFAM" id="SSF55073">
    <property type="entry name" value="Nucleotide cyclase"/>
    <property type="match status" value="1"/>
</dbReference>
<dbReference type="Gene3D" id="3.30.450.20">
    <property type="entry name" value="PAS domain"/>
    <property type="match status" value="1"/>
</dbReference>
<dbReference type="NCBIfam" id="TIGR00229">
    <property type="entry name" value="sensory_box"/>
    <property type="match status" value="1"/>
</dbReference>
<accession>A0A7G9RBY5</accession>
<organism evidence="5 6">
    <name type="scientific">Nocardioides mesophilus</name>
    <dbReference type="NCBI Taxonomy" id="433659"/>
    <lineage>
        <taxon>Bacteria</taxon>
        <taxon>Bacillati</taxon>
        <taxon>Actinomycetota</taxon>
        <taxon>Actinomycetes</taxon>
        <taxon>Propionibacteriales</taxon>
        <taxon>Nocardioidaceae</taxon>
        <taxon>Nocardioides</taxon>
    </lineage>
</organism>
<dbReference type="SMART" id="SM00267">
    <property type="entry name" value="GGDEF"/>
    <property type="match status" value="1"/>
</dbReference>
<dbReference type="Proteomes" id="UP000515947">
    <property type="component" value="Chromosome"/>
</dbReference>
<dbReference type="AlphaFoldDB" id="A0A7G9RBY5"/>
<dbReference type="CDD" id="cd01948">
    <property type="entry name" value="EAL"/>
    <property type="match status" value="1"/>
</dbReference>
<feature type="domain" description="PAS" evidence="1">
    <location>
        <begin position="444"/>
        <end position="517"/>
    </location>
</feature>
<dbReference type="InterPro" id="IPR052155">
    <property type="entry name" value="Biofilm_reg_signaling"/>
</dbReference>
<feature type="domain" description="PAC" evidence="2">
    <location>
        <begin position="518"/>
        <end position="573"/>
    </location>
</feature>
<dbReference type="NCBIfam" id="TIGR00254">
    <property type="entry name" value="GGDEF"/>
    <property type="match status" value="1"/>
</dbReference>
<sequence>MTTAPAGSATAEQTARVEELKAILDAGAVRSVYQPIVELDTGRVAAYEALARGPEGPLAGPADLFEAARHGGMLARLDEACRAAAFRGAVQHGLVAPLTLFVNVEPEVLDRAPLEDLLELAENAPGHLRVVLEITERALATRPAELLRTVERVRQLGWGVALDDVGADPASLAFMSLLRPDVVKLDLSLVQQRPTAGIAEIMNAVNAYAQRAGALVLAEGIETEHHLMMALALGATLGQGWLFGRPTAAPDPGPVARPLRLLDPVATTTYRPEGCSPFASLPPGTALRQAPKRLLVELSKQIEREAMRIGETAILASTFQHRRHFTALTAERYRELVRRTGFVCALGEDLPDGLLPGLRGGPLAADDPVLGEWDVVVVSPHFSTALLARDLGDTGPEMDRMFEYALTYDRHVAVDAAHHLLARVSAEEVPADPAAAGVTLVRIEDNLIDRALAAATSGVTIADMTHPDQPLIYVNAAFEALAGFRREDLLRGNCRFLQGPDTDPAAVARVRAAIDAGVEIRETLLNYRGPDRLPWWNELHLAPVTDRSGRLVQYIGVQTDVSARVLAEQGLVQERDRAHRYLTRIEQLAYTDPLTGLMNRRRFEERVEAELWEAHAGDSSLALLFMDLDGFKTVNDSLGHSAGDELLVQVARRLEAGVRRSDLLARFGGDEFLVVVTGLDPDGARGRAQEIADGLAAALREPLQVAGQEVVVSASIGLSTYPQDGEDFGRLLHAADLRMYQLKHPRP</sequence>
<dbReference type="RefSeq" id="WP_187578952.1">
    <property type="nucleotide sequence ID" value="NZ_CP060713.1"/>
</dbReference>
<dbReference type="InterPro" id="IPR000160">
    <property type="entry name" value="GGDEF_dom"/>
</dbReference>
<dbReference type="PROSITE" id="PS50112">
    <property type="entry name" value="PAS"/>
    <property type="match status" value="1"/>
</dbReference>
<proteinExistence type="predicted"/>
<dbReference type="Pfam" id="PF00990">
    <property type="entry name" value="GGDEF"/>
    <property type="match status" value="1"/>
</dbReference>
<dbReference type="Pfam" id="PF13426">
    <property type="entry name" value="PAS_9"/>
    <property type="match status" value="1"/>
</dbReference>
<dbReference type="EMBL" id="CP060713">
    <property type="protein sequence ID" value="QNN53110.1"/>
    <property type="molecule type" value="Genomic_DNA"/>
</dbReference>